<organism evidence="1 2">
    <name type="scientific">Pseudonocardia charpentierae</name>
    <dbReference type="NCBI Taxonomy" id="3075545"/>
    <lineage>
        <taxon>Bacteria</taxon>
        <taxon>Bacillati</taxon>
        <taxon>Actinomycetota</taxon>
        <taxon>Actinomycetes</taxon>
        <taxon>Pseudonocardiales</taxon>
        <taxon>Pseudonocardiaceae</taxon>
        <taxon>Pseudonocardia</taxon>
    </lineage>
</organism>
<evidence type="ECO:0000313" key="1">
    <source>
        <dbReference type="EMBL" id="MDT0352523.1"/>
    </source>
</evidence>
<dbReference type="EMBL" id="JAVREJ010000019">
    <property type="protein sequence ID" value="MDT0352523.1"/>
    <property type="molecule type" value="Genomic_DNA"/>
</dbReference>
<sequence length="85" mass="9181">MTPPPDDWRMVLDFLVSPTARRGFVPKGRLDGLRFHATDLDWRSGDGAEVTGPGEALALAMTGRPVALADLEGDGVPFLRHRLAA</sequence>
<evidence type="ECO:0000313" key="2">
    <source>
        <dbReference type="Proteomes" id="UP001183202"/>
    </source>
</evidence>
<keyword evidence="2" id="KW-1185">Reference proteome</keyword>
<proteinExistence type="predicted"/>
<name>A0ABU2NHM7_9PSEU</name>
<gene>
    <name evidence="1" type="ORF">RM445_23635</name>
</gene>
<dbReference type="Proteomes" id="UP001183202">
    <property type="component" value="Unassembled WGS sequence"/>
</dbReference>
<comment type="caution">
    <text evidence="1">The sequence shown here is derived from an EMBL/GenBank/DDBJ whole genome shotgun (WGS) entry which is preliminary data.</text>
</comment>
<dbReference type="RefSeq" id="WP_311559031.1">
    <property type="nucleotide sequence ID" value="NZ_JAVREJ010000019.1"/>
</dbReference>
<reference evidence="2" key="1">
    <citation type="submission" date="2023-07" db="EMBL/GenBank/DDBJ databases">
        <title>30 novel species of actinomycetes from the DSMZ collection.</title>
        <authorList>
            <person name="Nouioui I."/>
        </authorList>
    </citation>
    <scope>NUCLEOTIDE SEQUENCE [LARGE SCALE GENOMIC DNA]</scope>
    <source>
        <strain evidence="2">DSM 45834</strain>
    </source>
</reference>
<accession>A0ABU2NHM7</accession>
<protein>
    <submittedName>
        <fullName evidence="1">Uncharacterized protein</fullName>
    </submittedName>
</protein>